<evidence type="ECO:0000313" key="1">
    <source>
        <dbReference type="EMBL" id="KAH9734291.1"/>
    </source>
</evidence>
<accession>A0ACB8JR99</accession>
<dbReference type="Proteomes" id="UP000829398">
    <property type="component" value="Chromosome 6"/>
</dbReference>
<dbReference type="EMBL" id="CM039175">
    <property type="protein sequence ID" value="KAH9734291.1"/>
    <property type="molecule type" value="Genomic_DNA"/>
</dbReference>
<sequence length="296" mass="33416">MALWDEIKAAAVDDEYMKKITQAAHDQVAGPYLSRNDLIFFKRRVVVPVKLREALIFEAHDTKVGGHSGVLRTCETCQRVKATTLKPAGLLQPLPIPLQLWDDISIDFVEGLPSSQGKDAIMVVVDRLSMTPFQSLYGCLPPTVPNFQTRDQRDVEFKEGDMVFLRLQPYRQSSVFKRAHQKLASRYFGPYIILHKVGTMAYKLQLPEGAKIHPVFHVSLLKKAMGESTTATVELPLIDDEGVIMLQPESIVDTRWLKRGGKLTEQSLVCWNKLPPEEATWEDATLIRQNFPFSGP</sequence>
<gene>
    <name evidence="1" type="ORF">KPL71_017320</name>
</gene>
<comment type="caution">
    <text evidence="1">The sequence shown here is derived from an EMBL/GenBank/DDBJ whole genome shotgun (WGS) entry which is preliminary data.</text>
</comment>
<proteinExistence type="predicted"/>
<evidence type="ECO:0000313" key="2">
    <source>
        <dbReference type="Proteomes" id="UP000829398"/>
    </source>
</evidence>
<reference evidence="2" key="1">
    <citation type="journal article" date="2023" name="Hortic. Res.">
        <title>A chromosome-level phased genome enabling allele-level studies in sweet orange: a case study on citrus Huanglongbing tolerance.</title>
        <authorList>
            <person name="Wu B."/>
            <person name="Yu Q."/>
            <person name="Deng Z."/>
            <person name="Duan Y."/>
            <person name="Luo F."/>
            <person name="Gmitter F. Jr."/>
        </authorList>
    </citation>
    <scope>NUCLEOTIDE SEQUENCE [LARGE SCALE GENOMIC DNA]</scope>
    <source>
        <strain evidence="2">cv. Valencia</strain>
    </source>
</reference>
<name>A0ACB8JR99_CITSI</name>
<keyword evidence="2" id="KW-1185">Reference proteome</keyword>
<organism evidence="1 2">
    <name type="scientific">Citrus sinensis</name>
    <name type="common">Sweet orange</name>
    <name type="synonym">Citrus aurantium var. sinensis</name>
    <dbReference type="NCBI Taxonomy" id="2711"/>
    <lineage>
        <taxon>Eukaryota</taxon>
        <taxon>Viridiplantae</taxon>
        <taxon>Streptophyta</taxon>
        <taxon>Embryophyta</taxon>
        <taxon>Tracheophyta</taxon>
        <taxon>Spermatophyta</taxon>
        <taxon>Magnoliopsida</taxon>
        <taxon>eudicotyledons</taxon>
        <taxon>Gunneridae</taxon>
        <taxon>Pentapetalae</taxon>
        <taxon>rosids</taxon>
        <taxon>malvids</taxon>
        <taxon>Sapindales</taxon>
        <taxon>Rutaceae</taxon>
        <taxon>Aurantioideae</taxon>
        <taxon>Citrus</taxon>
    </lineage>
</organism>
<protein>
    <submittedName>
        <fullName evidence="1">Uncharacterized protein</fullName>
    </submittedName>
</protein>